<evidence type="ECO:0000256" key="8">
    <source>
        <dbReference type="ARBA" id="ARBA00023235"/>
    </source>
</evidence>
<evidence type="ECO:0000313" key="12">
    <source>
        <dbReference type="Proteomes" id="UP000000305"/>
    </source>
</evidence>
<dbReference type="GO" id="GO:0006265">
    <property type="term" value="P:DNA topological change"/>
    <property type="evidence" value="ECO:0007669"/>
    <property type="project" value="InterPro"/>
</dbReference>
<dbReference type="Proteomes" id="UP000000305">
    <property type="component" value="Unassembled WGS sequence"/>
</dbReference>
<evidence type="ECO:0000256" key="5">
    <source>
        <dbReference type="ARBA" id="ARBA00022840"/>
    </source>
</evidence>
<evidence type="ECO:0000256" key="6">
    <source>
        <dbReference type="ARBA" id="ARBA00023029"/>
    </source>
</evidence>
<feature type="domain" description="Topo IIA-type catalytic" evidence="10">
    <location>
        <begin position="1"/>
        <end position="78"/>
    </location>
</feature>
<dbReference type="InParanoid" id="E9H447"/>
<evidence type="ECO:0000256" key="4">
    <source>
        <dbReference type="ARBA" id="ARBA00022741"/>
    </source>
</evidence>
<dbReference type="InterPro" id="IPR013760">
    <property type="entry name" value="Topo_IIA-like_dom_sf"/>
</dbReference>
<dbReference type="InterPro" id="IPR002205">
    <property type="entry name" value="Topo_IIA_dom_A"/>
</dbReference>
<comment type="caution">
    <text evidence="9">Lacks conserved residue(s) required for the propagation of feature annotation.</text>
</comment>
<proteinExistence type="predicted"/>
<dbReference type="PANTHER" id="PTHR10169:SF38">
    <property type="entry name" value="DNA TOPOISOMERASE 2"/>
    <property type="match status" value="1"/>
</dbReference>
<gene>
    <name evidence="11" type="ORF">DAPPUDRAFT_325241</name>
</gene>
<dbReference type="PROSITE" id="PS52040">
    <property type="entry name" value="TOPO_IIA"/>
    <property type="match status" value="1"/>
</dbReference>
<dbReference type="HOGENOM" id="CLU_2624493_0_0_1"/>
<accession>E9H447</accession>
<sequence>MEFAECSVVKDFWKIYRANKKAEQTAHFQPGLLMRTIVCMAQDFVGSNNVNLLIRNGQFGTRHQVGKYAASHRLSLER</sequence>
<dbReference type="EMBL" id="GL732590">
    <property type="protein sequence ID" value="EFX73448.1"/>
    <property type="molecule type" value="Genomic_DNA"/>
</dbReference>
<keyword evidence="12" id="KW-1185">Reference proteome</keyword>
<comment type="cofactor">
    <cofactor evidence="2">
        <name>Mg(2+)</name>
        <dbReference type="ChEBI" id="CHEBI:18420"/>
    </cofactor>
</comment>
<reference evidence="11 12" key="1">
    <citation type="journal article" date="2011" name="Science">
        <title>The ecoresponsive genome of Daphnia pulex.</title>
        <authorList>
            <person name="Colbourne J.K."/>
            <person name="Pfrender M.E."/>
            <person name="Gilbert D."/>
            <person name="Thomas W.K."/>
            <person name="Tucker A."/>
            <person name="Oakley T.H."/>
            <person name="Tokishita S."/>
            <person name="Aerts A."/>
            <person name="Arnold G.J."/>
            <person name="Basu M.K."/>
            <person name="Bauer D.J."/>
            <person name="Caceres C.E."/>
            <person name="Carmel L."/>
            <person name="Casola C."/>
            <person name="Choi J.H."/>
            <person name="Detter J.C."/>
            <person name="Dong Q."/>
            <person name="Dusheyko S."/>
            <person name="Eads B.D."/>
            <person name="Frohlich T."/>
            <person name="Geiler-Samerotte K.A."/>
            <person name="Gerlach D."/>
            <person name="Hatcher P."/>
            <person name="Jogdeo S."/>
            <person name="Krijgsveld J."/>
            <person name="Kriventseva E.V."/>
            <person name="Kultz D."/>
            <person name="Laforsch C."/>
            <person name="Lindquist E."/>
            <person name="Lopez J."/>
            <person name="Manak J.R."/>
            <person name="Muller J."/>
            <person name="Pangilinan J."/>
            <person name="Patwardhan R.P."/>
            <person name="Pitluck S."/>
            <person name="Pritham E.J."/>
            <person name="Rechtsteiner A."/>
            <person name="Rho M."/>
            <person name="Rogozin I.B."/>
            <person name="Sakarya O."/>
            <person name="Salamov A."/>
            <person name="Schaack S."/>
            <person name="Shapiro H."/>
            <person name="Shiga Y."/>
            <person name="Skalitzky C."/>
            <person name="Smith Z."/>
            <person name="Souvorov A."/>
            <person name="Sung W."/>
            <person name="Tang Z."/>
            <person name="Tsuchiya D."/>
            <person name="Tu H."/>
            <person name="Vos H."/>
            <person name="Wang M."/>
            <person name="Wolf Y.I."/>
            <person name="Yamagata H."/>
            <person name="Yamada T."/>
            <person name="Ye Y."/>
            <person name="Shaw J.R."/>
            <person name="Andrews J."/>
            <person name="Crease T.J."/>
            <person name="Tang H."/>
            <person name="Lucas S.M."/>
            <person name="Robertson H.M."/>
            <person name="Bork P."/>
            <person name="Koonin E.V."/>
            <person name="Zdobnov E.M."/>
            <person name="Grigoriev I.V."/>
            <person name="Lynch M."/>
            <person name="Boore J.L."/>
        </authorList>
    </citation>
    <scope>NUCLEOTIDE SEQUENCE [LARGE SCALE GENOMIC DNA]</scope>
</reference>
<keyword evidence="5" id="KW-0067">ATP-binding</keyword>
<dbReference type="GO" id="GO:0003918">
    <property type="term" value="F:DNA topoisomerase type II (double strand cut, ATP-hydrolyzing) activity"/>
    <property type="evidence" value="ECO:0007669"/>
    <property type="project" value="UniProtKB-EC"/>
</dbReference>
<dbReference type="PhylomeDB" id="E9H447"/>
<protein>
    <recommendedName>
        <fullName evidence="3">DNA topoisomerase (ATP-hydrolyzing)</fullName>
        <ecNumber evidence="3">5.6.2.2</ecNumber>
    </recommendedName>
</protein>
<dbReference type="AlphaFoldDB" id="E9H447"/>
<dbReference type="KEGG" id="dpx:DAPPUDRAFT_325241"/>
<evidence type="ECO:0000256" key="3">
    <source>
        <dbReference type="ARBA" id="ARBA00012895"/>
    </source>
</evidence>
<dbReference type="OrthoDB" id="276498at2759"/>
<dbReference type="Gene3D" id="3.90.199.10">
    <property type="entry name" value="Topoisomerase II, domain 5"/>
    <property type="match status" value="1"/>
</dbReference>
<keyword evidence="8" id="KW-0413">Isomerase</keyword>
<dbReference type="InterPro" id="IPR013758">
    <property type="entry name" value="Topo_IIA_A/C_ab"/>
</dbReference>
<keyword evidence="7 9" id="KW-0238">DNA-binding</keyword>
<dbReference type="STRING" id="6669.E9H447"/>
<dbReference type="PANTHER" id="PTHR10169">
    <property type="entry name" value="DNA TOPOISOMERASE/GYRASE"/>
    <property type="match status" value="1"/>
</dbReference>
<dbReference type="SUPFAM" id="SSF56719">
    <property type="entry name" value="Type II DNA topoisomerase"/>
    <property type="match status" value="1"/>
</dbReference>
<evidence type="ECO:0000259" key="10">
    <source>
        <dbReference type="PROSITE" id="PS52040"/>
    </source>
</evidence>
<dbReference type="GO" id="GO:0003677">
    <property type="term" value="F:DNA binding"/>
    <property type="evidence" value="ECO:0007669"/>
    <property type="project" value="UniProtKB-UniRule"/>
</dbReference>
<organism evidence="11 12">
    <name type="scientific">Daphnia pulex</name>
    <name type="common">Water flea</name>
    <dbReference type="NCBI Taxonomy" id="6669"/>
    <lineage>
        <taxon>Eukaryota</taxon>
        <taxon>Metazoa</taxon>
        <taxon>Ecdysozoa</taxon>
        <taxon>Arthropoda</taxon>
        <taxon>Crustacea</taxon>
        <taxon>Branchiopoda</taxon>
        <taxon>Diplostraca</taxon>
        <taxon>Cladocera</taxon>
        <taxon>Anomopoda</taxon>
        <taxon>Daphniidae</taxon>
        <taxon>Daphnia</taxon>
    </lineage>
</organism>
<name>E9H447_DAPPU</name>
<keyword evidence="4" id="KW-0547">Nucleotide-binding</keyword>
<evidence type="ECO:0000313" key="11">
    <source>
        <dbReference type="EMBL" id="EFX73448.1"/>
    </source>
</evidence>
<evidence type="ECO:0000256" key="7">
    <source>
        <dbReference type="ARBA" id="ARBA00023125"/>
    </source>
</evidence>
<dbReference type="InterPro" id="IPR050634">
    <property type="entry name" value="DNA_Topoisomerase_II"/>
</dbReference>
<comment type="catalytic activity">
    <reaction evidence="1">
        <text>ATP-dependent breakage, passage and rejoining of double-stranded DNA.</text>
        <dbReference type="EC" id="5.6.2.2"/>
    </reaction>
</comment>
<evidence type="ECO:0000256" key="2">
    <source>
        <dbReference type="ARBA" id="ARBA00001946"/>
    </source>
</evidence>
<dbReference type="EC" id="5.6.2.2" evidence="3"/>
<evidence type="ECO:0000256" key="1">
    <source>
        <dbReference type="ARBA" id="ARBA00000185"/>
    </source>
</evidence>
<keyword evidence="6" id="KW-0799">Topoisomerase</keyword>
<evidence type="ECO:0000256" key="9">
    <source>
        <dbReference type="PROSITE-ProRule" id="PRU01384"/>
    </source>
</evidence>
<dbReference type="GO" id="GO:0005524">
    <property type="term" value="F:ATP binding"/>
    <property type="evidence" value="ECO:0007669"/>
    <property type="project" value="UniProtKB-KW"/>
</dbReference>